<accession>A0A2T1NDM7</accession>
<reference evidence="1 2" key="1">
    <citation type="submission" date="2018-03" db="EMBL/GenBank/DDBJ databases">
        <title>Mesoflavibacter sp. HG37 and Mesoflavibacter sp. HG96 sp.nov., two marine bacteria isolated from seawater of Western Pacific Ocean.</title>
        <authorList>
            <person name="Cheng H."/>
            <person name="Wu Y.-H."/>
            <person name="Guo L.-L."/>
            <person name="Xu X.-W."/>
        </authorList>
    </citation>
    <scope>NUCLEOTIDE SEQUENCE [LARGE SCALE GENOMIC DNA]</scope>
    <source>
        <strain evidence="1 2">KCTC 32269</strain>
    </source>
</reference>
<proteinExistence type="predicted"/>
<organism evidence="1 2">
    <name type="scientific">Aurantibacter aestuarii</name>
    <dbReference type="NCBI Taxonomy" id="1266046"/>
    <lineage>
        <taxon>Bacteria</taxon>
        <taxon>Pseudomonadati</taxon>
        <taxon>Bacteroidota</taxon>
        <taxon>Flavobacteriia</taxon>
        <taxon>Flavobacteriales</taxon>
        <taxon>Flavobacteriaceae</taxon>
        <taxon>Aurantibacter</taxon>
    </lineage>
</organism>
<evidence type="ECO:0000313" key="1">
    <source>
        <dbReference type="EMBL" id="PSG90530.1"/>
    </source>
</evidence>
<dbReference type="AlphaFoldDB" id="A0A2T1NDM7"/>
<protein>
    <submittedName>
        <fullName evidence="1">Uncharacterized protein</fullName>
    </submittedName>
</protein>
<evidence type="ECO:0000313" key="2">
    <source>
        <dbReference type="Proteomes" id="UP000238426"/>
    </source>
</evidence>
<gene>
    <name evidence="1" type="ORF">C7H52_04415</name>
</gene>
<name>A0A2T1NDM7_9FLAO</name>
<keyword evidence="2" id="KW-1185">Reference proteome</keyword>
<dbReference type="EMBL" id="PXOQ01000007">
    <property type="protein sequence ID" value="PSG90530.1"/>
    <property type="molecule type" value="Genomic_DNA"/>
</dbReference>
<dbReference type="Proteomes" id="UP000238426">
    <property type="component" value="Unassembled WGS sequence"/>
</dbReference>
<sequence>MTDNWIKYLEQKLNQFNPTDVENRETEYKFSRTYYFQTSYLKVEFLDSTTINKVELGTYKNGLFSDYIILFTNSAPNCTKVEQRLFVIDDNENYILTYDKANVENLNGFLDNLFTKGWREEAFSYKGFDYLVIVKVDNATHRIELKSGAEQDIPMPMDKLARKMAVIWNNLKINSANRKIRKLEIKPLIKNVVQQCDISNTKSLKMD</sequence>
<comment type="caution">
    <text evidence="1">The sequence shown here is derived from an EMBL/GenBank/DDBJ whole genome shotgun (WGS) entry which is preliminary data.</text>
</comment>